<evidence type="ECO:0000313" key="1">
    <source>
        <dbReference type="EMBL" id="GBL74664.1"/>
    </source>
</evidence>
<comment type="caution">
    <text evidence="1">The sequence shown here is derived from an EMBL/GenBank/DDBJ whole genome shotgun (WGS) entry which is preliminary data.</text>
</comment>
<name>A0A4Y2A6W5_ARAVE</name>
<dbReference type="Proteomes" id="UP000499080">
    <property type="component" value="Unassembled WGS sequence"/>
</dbReference>
<keyword evidence="2" id="KW-1185">Reference proteome</keyword>
<reference evidence="1 2" key="1">
    <citation type="journal article" date="2019" name="Sci. Rep.">
        <title>Orb-weaving spider Araneus ventricosus genome elucidates the spidroin gene catalogue.</title>
        <authorList>
            <person name="Kono N."/>
            <person name="Nakamura H."/>
            <person name="Ohtoshi R."/>
            <person name="Moran D.A.P."/>
            <person name="Shinohara A."/>
            <person name="Yoshida Y."/>
            <person name="Fujiwara M."/>
            <person name="Mori M."/>
            <person name="Tomita M."/>
            <person name="Arakawa K."/>
        </authorList>
    </citation>
    <scope>NUCLEOTIDE SEQUENCE [LARGE SCALE GENOMIC DNA]</scope>
</reference>
<dbReference type="EMBL" id="BGPR01230812">
    <property type="protein sequence ID" value="GBL74664.1"/>
    <property type="molecule type" value="Genomic_DNA"/>
</dbReference>
<organism evidence="1 2">
    <name type="scientific">Araneus ventricosus</name>
    <name type="common">Orbweaver spider</name>
    <name type="synonym">Epeira ventricosa</name>
    <dbReference type="NCBI Taxonomy" id="182803"/>
    <lineage>
        <taxon>Eukaryota</taxon>
        <taxon>Metazoa</taxon>
        <taxon>Ecdysozoa</taxon>
        <taxon>Arthropoda</taxon>
        <taxon>Chelicerata</taxon>
        <taxon>Arachnida</taxon>
        <taxon>Araneae</taxon>
        <taxon>Araneomorphae</taxon>
        <taxon>Entelegynae</taxon>
        <taxon>Araneoidea</taxon>
        <taxon>Araneidae</taxon>
        <taxon>Araneus</taxon>
    </lineage>
</organism>
<protein>
    <submittedName>
        <fullName evidence="1">Uncharacterized protein</fullName>
    </submittedName>
</protein>
<proteinExistence type="predicted"/>
<dbReference type="AlphaFoldDB" id="A0A4Y2A6W5"/>
<evidence type="ECO:0000313" key="2">
    <source>
        <dbReference type="Proteomes" id="UP000499080"/>
    </source>
</evidence>
<sequence>MNHFERGRTIIYGMTTFNEPFDSFFIIKRISSQNENSHSVSSFLVQKGISSSIGGIKSIKKLRSSPAARKQAQQILKLKTLSTLPVTVSAHSTLNSAKGVITCGELFHTSTDEITEALKPQGVTHVRRIKIWRENHFLYSRDT</sequence>
<gene>
    <name evidence="1" type="ORF">AVEN_250354_1</name>
</gene>
<accession>A0A4Y2A6W5</accession>